<dbReference type="SUPFAM" id="SSF51430">
    <property type="entry name" value="NAD(P)-linked oxidoreductase"/>
    <property type="match status" value="1"/>
</dbReference>
<dbReference type="PRINTS" id="PR00069">
    <property type="entry name" value="ALDKETRDTASE"/>
</dbReference>
<dbReference type="PANTHER" id="PTHR43827">
    <property type="entry name" value="2,5-DIKETO-D-GLUCONIC ACID REDUCTASE"/>
    <property type="match status" value="1"/>
</dbReference>
<evidence type="ECO:0000256" key="2">
    <source>
        <dbReference type="ARBA" id="ARBA00023002"/>
    </source>
</evidence>
<dbReference type="InterPro" id="IPR020471">
    <property type="entry name" value="AKR"/>
</dbReference>
<evidence type="ECO:0000313" key="7">
    <source>
        <dbReference type="EMBL" id="GAO49563.1"/>
    </source>
</evidence>
<dbReference type="CDD" id="cd19071">
    <property type="entry name" value="AKR_AKR1-5-like"/>
    <property type="match status" value="1"/>
</dbReference>
<comment type="similarity">
    <text evidence="1">Belongs to the aldo/keto reductase family.</text>
</comment>
<reference evidence="7 8" key="2">
    <citation type="journal article" date="2014" name="J. Gen. Appl. Microbiol.">
        <title>The early diverging ascomycetous budding yeast Saitoella complicata has three histone deacetylases belonging to the Clr6, Hos2, and Rpd3 lineages.</title>
        <authorList>
            <person name="Nishida H."/>
            <person name="Matsumoto T."/>
            <person name="Kondo S."/>
            <person name="Hamamoto M."/>
            <person name="Yoshikawa H."/>
        </authorList>
    </citation>
    <scope>NUCLEOTIDE SEQUENCE [LARGE SCALE GENOMIC DNA]</scope>
    <source>
        <strain evidence="7 8">NRRL Y-17804</strain>
    </source>
</reference>
<evidence type="ECO:0000313" key="8">
    <source>
        <dbReference type="Proteomes" id="UP000033140"/>
    </source>
</evidence>
<dbReference type="InterPro" id="IPR018170">
    <property type="entry name" value="Aldo/ket_reductase_CS"/>
</dbReference>
<keyword evidence="2" id="KW-0560">Oxidoreductase</keyword>
<name>A0A0E9NIC3_SAICN</name>
<reference evidence="7 8" key="3">
    <citation type="journal article" date="2015" name="Genome Announc.">
        <title>Draft Genome Sequence of the Archiascomycetous Yeast Saitoella complicata.</title>
        <authorList>
            <person name="Yamauchi K."/>
            <person name="Kondo S."/>
            <person name="Hamamoto M."/>
            <person name="Takahashi Y."/>
            <person name="Ogura Y."/>
            <person name="Hayashi T."/>
            <person name="Nishida H."/>
        </authorList>
    </citation>
    <scope>NUCLEOTIDE SEQUENCE [LARGE SCALE GENOMIC DNA]</scope>
    <source>
        <strain evidence="7 8">NRRL Y-17804</strain>
    </source>
</reference>
<keyword evidence="8" id="KW-1185">Reference proteome</keyword>
<dbReference type="Proteomes" id="UP000033140">
    <property type="component" value="Unassembled WGS sequence"/>
</dbReference>
<feature type="binding site" evidence="4">
    <location>
        <position position="116"/>
    </location>
    <ligand>
        <name>substrate</name>
    </ligand>
</feature>
<dbReference type="RefSeq" id="XP_019023296.1">
    <property type="nucleotide sequence ID" value="XM_019169630.1"/>
</dbReference>
<evidence type="ECO:0000256" key="3">
    <source>
        <dbReference type="PIRSR" id="PIRSR000097-1"/>
    </source>
</evidence>
<dbReference type="Gene3D" id="3.20.20.100">
    <property type="entry name" value="NADP-dependent oxidoreductase domain"/>
    <property type="match status" value="1"/>
</dbReference>
<dbReference type="EMBL" id="BACD03000023">
    <property type="protein sequence ID" value="GAO49563.1"/>
    <property type="molecule type" value="Genomic_DNA"/>
</dbReference>
<sequence length="282" mass="31302">MSNLTSLKSTIKLNSGHSIPCLHLGVYEVSSRDTYTSVSSALNLGYRAIDSAEWYGNEAAAGRAIRDFCDKTGTKREEVWFTTKLKSNSGYEATKRAIKRSLQECGLGYIDLYLIHSPYGGKKQRLESWKAMEEAVGEGVIRSIGVSNYGVSHLRELLAMKPQIPPGINQIEVHPFNTRVDITSFCAQHGIVIQAYAPLAKAMRFSHPVLKTIASKVGKTPAQVLVRWSLEKGYVPLPKSVREARMKENADVFGWGLEEEDVKALDGCDEYLVTDWDPTNAD</sequence>
<proteinExistence type="inferred from homology"/>
<dbReference type="OMA" id="PRIHLGV"/>
<dbReference type="PROSITE" id="PS00062">
    <property type="entry name" value="ALDOKETO_REDUCTASE_2"/>
    <property type="match status" value="1"/>
</dbReference>
<feature type="domain" description="NADP-dependent oxidoreductase" evidence="6">
    <location>
        <begin position="29"/>
        <end position="270"/>
    </location>
</feature>
<accession>A0A0E9NIC3</accession>
<dbReference type="InterPro" id="IPR023210">
    <property type="entry name" value="NADP_OxRdtase_dom"/>
</dbReference>
<dbReference type="InterPro" id="IPR036812">
    <property type="entry name" value="NAD(P)_OxRdtase_dom_sf"/>
</dbReference>
<dbReference type="AlphaFoldDB" id="A0A0E9NIC3"/>
<comment type="caution">
    <text evidence="7">The sequence shown here is derived from an EMBL/GenBank/DDBJ whole genome shotgun (WGS) entry which is preliminary data.</text>
</comment>
<dbReference type="STRING" id="698492.A0A0E9NIC3"/>
<feature type="active site" description="Proton donor" evidence="3">
    <location>
        <position position="55"/>
    </location>
</feature>
<reference evidence="7 8" key="1">
    <citation type="journal article" date="2011" name="J. Gen. Appl. Microbiol.">
        <title>Draft genome sequencing of the enigmatic yeast Saitoella complicata.</title>
        <authorList>
            <person name="Nishida H."/>
            <person name="Hamamoto M."/>
            <person name="Sugiyama J."/>
        </authorList>
    </citation>
    <scope>NUCLEOTIDE SEQUENCE [LARGE SCALE GENOMIC DNA]</scope>
    <source>
        <strain evidence="7 8">NRRL Y-17804</strain>
    </source>
</reference>
<dbReference type="GO" id="GO:0016491">
    <property type="term" value="F:oxidoreductase activity"/>
    <property type="evidence" value="ECO:0007669"/>
    <property type="project" value="UniProtKB-KW"/>
</dbReference>
<dbReference type="PIRSF" id="PIRSF000097">
    <property type="entry name" value="AKR"/>
    <property type="match status" value="1"/>
</dbReference>
<evidence type="ECO:0000259" key="6">
    <source>
        <dbReference type="Pfam" id="PF00248"/>
    </source>
</evidence>
<dbReference type="FunFam" id="3.20.20.100:FF:000015">
    <property type="entry name" value="Oxidoreductase, aldo/keto reductase family"/>
    <property type="match status" value="1"/>
</dbReference>
<evidence type="ECO:0000256" key="4">
    <source>
        <dbReference type="PIRSR" id="PIRSR000097-2"/>
    </source>
</evidence>
<dbReference type="PANTHER" id="PTHR43827:SF13">
    <property type="entry name" value="ALDO_KETO REDUCTASE FAMILY PROTEIN"/>
    <property type="match status" value="1"/>
</dbReference>
<gene>
    <name evidence="7" type="ORF">G7K_3712-t1</name>
</gene>
<protein>
    <recommendedName>
        <fullName evidence="6">NADP-dependent oxidoreductase domain-containing protein</fullName>
    </recommendedName>
</protein>
<evidence type="ECO:0000256" key="1">
    <source>
        <dbReference type="ARBA" id="ARBA00007905"/>
    </source>
</evidence>
<dbReference type="Pfam" id="PF00248">
    <property type="entry name" value="Aldo_ket_red"/>
    <property type="match status" value="1"/>
</dbReference>
<feature type="site" description="Lowers pKa of active site Tyr" evidence="5">
    <location>
        <position position="84"/>
    </location>
</feature>
<evidence type="ECO:0000256" key="5">
    <source>
        <dbReference type="PIRSR" id="PIRSR000097-3"/>
    </source>
</evidence>
<dbReference type="OrthoDB" id="416253at2759"/>
<dbReference type="PROSITE" id="PS00798">
    <property type="entry name" value="ALDOKETO_REDUCTASE_1"/>
    <property type="match status" value="1"/>
</dbReference>
<organism evidence="7 8">
    <name type="scientific">Saitoella complicata (strain BCRC 22490 / CBS 7301 / JCM 7358 / NBRC 10748 / NRRL Y-17804)</name>
    <dbReference type="NCBI Taxonomy" id="698492"/>
    <lineage>
        <taxon>Eukaryota</taxon>
        <taxon>Fungi</taxon>
        <taxon>Dikarya</taxon>
        <taxon>Ascomycota</taxon>
        <taxon>Taphrinomycotina</taxon>
        <taxon>Taphrinomycotina incertae sedis</taxon>
        <taxon>Saitoella</taxon>
    </lineage>
</organism>